<dbReference type="FunFam" id="3.30.30.30:FF:000004">
    <property type="entry name" value="hypoxia up-regulated protein 1"/>
    <property type="match status" value="1"/>
</dbReference>
<dbReference type="InterPro" id="IPR043129">
    <property type="entry name" value="ATPase_NBD"/>
</dbReference>
<evidence type="ECO:0000256" key="8">
    <source>
        <dbReference type="ARBA" id="ARBA00040503"/>
    </source>
</evidence>
<comment type="caution">
    <text evidence="10">The sequence shown here is derived from an EMBL/GenBank/DDBJ whole genome shotgun (WGS) entry which is preliminary data.</text>
</comment>
<dbReference type="SUPFAM" id="SSF53067">
    <property type="entry name" value="Actin-like ATPase domain"/>
    <property type="match status" value="1"/>
</dbReference>
<sequence length="224" mass="25220">MAVKVRRQRPRRRVCWALVAVLLADLLALSDTLAVMSVDLGSESMKVAIVKPGVPMEIVLNKESRRKTPVIVTLKENERFFGDSAASMAIKNPKATLRYFQHLLGKQADNPHVALYQARFPEHELTFDPQRQTVHFQISSQLQFSPEEVLGMVLNYSRSLAEDFAEQPIKDAVITVPVFFNQAERRAVLQAARMAGLKVLQLINDNTATALSYGVFRRKDINTT</sequence>
<evidence type="ECO:0000256" key="3">
    <source>
        <dbReference type="ARBA" id="ARBA00022729"/>
    </source>
</evidence>
<feature type="signal peptide" evidence="9">
    <location>
        <begin position="1"/>
        <end position="34"/>
    </location>
</feature>
<keyword evidence="7" id="KW-0143">Chaperone</keyword>
<name>A0A2J8N2F2_PANTR</name>
<dbReference type="Pfam" id="PF00012">
    <property type="entry name" value="HSP70"/>
    <property type="match status" value="1"/>
</dbReference>
<evidence type="ECO:0000256" key="1">
    <source>
        <dbReference type="ARBA" id="ARBA00004319"/>
    </source>
</evidence>
<proteinExistence type="inferred from homology"/>
<dbReference type="PRINTS" id="PR00301">
    <property type="entry name" value="HEATSHOCK70"/>
</dbReference>
<dbReference type="PANTHER" id="PTHR45639">
    <property type="entry name" value="HSC70CB, ISOFORM G-RELATED"/>
    <property type="match status" value="1"/>
</dbReference>
<evidence type="ECO:0000256" key="6">
    <source>
        <dbReference type="ARBA" id="ARBA00022840"/>
    </source>
</evidence>
<comment type="subcellular location">
    <subcellularLocation>
        <location evidence="1">Endoplasmic reticulum lumen</location>
    </subcellularLocation>
</comment>
<dbReference type="PANTHER" id="PTHR45639:SF3">
    <property type="entry name" value="HYPOXIA UP-REGULATED PROTEIN 1"/>
    <property type="match status" value="1"/>
</dbReference>
<evidence type="ECO:0000313" key="10">
    <source>
        <dbReference type="EMBL" id="PNI65943.1"/>
    </source>
</evidence>
<organism evidence="10 11">
    <name type="scientific">Pan troglodytes</name>
    <name type="common">Chimpanzee</name>
    <dbReference type="NCBI Taxonomy" id="9598"/>
    <lineage>
        <taxon>Eukaryota</taxon>
        <taxon>Metazoa</taxon>
        <taxon>Chordata</taxon>
        <taxon>Craniata</taxon>
        <taxon>Vertebrata</taxon>
        <taxon>Euteleostomi</taxon>
        <taxon>Mammalia</taxon>
        <taxon>Eutheria</taxon>
        <taxon>Euarchontoglires</taxon>
        <taxon>Primates</taxon>
        <taxon>Haplorrhini</taxon>
        <taxon>Catarrhini</taxon>
        <taxon>Hominidae</taxon>
        <taxon>Pan</taxon>
    </lineage>
</organism>
<protein>
    <recommendedName>
        <fullName evidence="8">Hypoxia up-regulated protein 1</fullName>
    </recommendedName>
</protein>
<accession>A0A2J8N2F2</accession>
<gene>
    <name evidence="10" type="ORF">CK820_G0015689</name>
</gene>
<keyword evidence="5" id="KW-0256">Endoplasmic reticulum</keyword>
<dbReference type="GO" id="GO:0140662">
    <property type="term" value="F:ATP-dependent protein folding chaperone"/>
    <property type="evidence" value="ECO:0007669"/>
    <property type="project" value="InterPro"/>
</dbReference>
<keyword evidence="4" id="KW-0547">Nucleotide-binding</keyword>
<evidence type="ECO:0000313" key="11">
    <source>
        <dbReference type="Proteomes" id="UP000236370"/>
    </source>
</evidence>
<keyword evidence="6" id="KW-0067">ATP-binding</keyword>
<dbReference type="Proteomes" id="UP000236370">
    <property type="component" value="Unassembled WGS sequence"/>
</dbReference>
<evidence type="ECO:0000256" key="9">
    <source>
        <dbReference type="SAM" id="SignalP"/>
    </source>
</evidence>
<comment type="similarity">
    <text evidence="2">Belongs to the heat shock protein 70 family.</text>
</comment>
<evidence type="ECO:0000256" key="2">
    <source>
        <dbReference type="ARBA" id="ARBA00007381"/>
    </source>
</evidence>
<dbReference type="GO" id="GO:0005788">
    <property type="term" value="C:endoplasmic reticulum lumen"/>
    <property type="evidence" value="ECO:0007669"/>
    <property type="project" value="UniProtKB-SubCell"/>
</dbReference>
<feature type="chain" id="PRO_5014415650" description="Hypoxia up-regulated protein 1" evidence="9">
    <location>
        <begin position="35"/>
        <end position="224"/>
    </location>
</feature>
<evidence type="ECO:0000256" key="7">
    <source>
        <dbReference type="ARBA" id="ARBA00023186"/>
    </source>
</evidence>
<evidence type="ECO:0000256" key="5">
    <source>
        <dbReference type="ARBA" id="ARBA00022824"/>
    </source>
</evidence>
<dbReference type="Gene3D" id="3.30.420.40">
    <property type="match status" value="1"/>
</dbReference>
<evidence type="ECO:0000256" key="4">
    <source>
        <dbReference type="ARBA" id="ARBA00022741"/>
    </source>
</evidence>
<reference evidence="10 11" key="1">
    <citation type="submission" date="2017-12" db="EMBL/GenBank/DDBJ databases">
        <title>High-resolution comparative analysis of great ape genomes.</title>
        <authorList>
            <person name="Pollen A."/>
            <person name="Hastie A."/>
            <person name="Hormozdiari F."/>
            <person name="Dougherty M."/>
            <person name="Liu R."/>
            <person name="Chaisson M."/>
            <person name="Hoppe E."/>
            <person name="Hill C."/>
            <person name="Pang A."/>
            <person name="Hillier L."/>
            <person name="Baker C."/>
            <person name="Armstrong J."/>
            <person name="Shendure J."/>
            <person name="Paten B."/>
            <person name="Wilson R."/>
            <person name="Chao H."/>
            <person name="Schneider V."/>
            <person name="Ventura M."/>
            <person name="Kronenberg Z."/>
            <person name="Murali S."/>
            <person name="Gordon D."/>
            <person name="Cantsilieris S."/>
            <person name="Munson K."/>
            <person name="Nelson B."/>
            <person name="Raja A."/>
            <person name="Underwood J."/>
            <person name="Diekhans M."/>
            <person name="Fiddes I."/>
            <person name="Haussler D."/>
            <person name="Eichler E."/>
        </authorList>
    </citation>
    <scope>NUCLEOTIDE SEQUENCE [LARGE SCALE GENOMIC DNA]</scope>
    <source>
        <strain evidence="10">Yerkes chimp pedigree #C0471</strain>
    </source>
</reference>
<dbReference type="EMBL" id="NBAG03000239">
    <property type="protein sequence ID" value="PNI65943.1"/>
    <property type="molecule type" value="Genomic_DNA"/>
</dbReference>
<keyword evidence="3 9" id="KW-0732">Signal</keyword>
<dbReference type="GO" id="GO:0005524">
    <property type="term" value="F:ATP binding"/>
    <property type="evidence" value="ECO:0007669"/>
    <property type="project" value="UniProtKB-KW"/>
</dbReference>
<dbReference type="InterPro" id="IPR013126">
    <property type="entry name" value="Hsp_70_fam"/>
</dbReference>
<feature type="non-terminal residue" evidence="10">
    <location>
        <position position="224"/>
    </location>
</feature>
<dbReference type="AlphaFoldDB" id="A0A2J8N2F2"/>